<comment type="caution">
    <text evidence="6">The sequence shown here is derived from an EMBL/GenBank/DDBJ whole genome shotgun (WGS) entry which is preliminary data.</text>
</comment>
<sequence>MSFEQAGLHLLYAGRYVDSDFSTSRIAYHLISTPSSPTYVAAVVEYNPDTGAPGDATTDIVSKNVANYVLHIRKAAEQDADIIVFPECGLVTYVSGTSYATPLPSPEDLVTPCTDTSSNVTEAIRTLSCEARTQSIYVVVNVPEVAPCPNASRNCVLYYNSNVVFDRNGTVVARYRKFNLFGEAGFSTTPEAEISILDTDFGVKFGIFTCFDLLFEKPAVQLVKEWGVTDIIFPTAWFSELPFLTAVEAQASWAYGFDVNFLAAGYDTPSVGSAGSGIYAGKDGPLLTVMPTVPTTRLLVARLLKKKSQSSQSTLSYAGNNSKPLTYSNIFSSRIDGTKSRLRMMRDYLEPYETLLLDEGDCFIERRLCHNELCCDFQVVMHTDQRDRDTSVKDYVYRLVVFDGIRSYTYLTAGVQICAVVSCINSSLSSCGYEFERPEESAFRAVFDYIHISGNFRVDNSTQLPATLVHGYGVLSPDTFQFTREEIPEKGEVRIDMKTKSQHSNLLTFAVYGRDFLKDGGPVTKPSGTVRNNAASVSLLLSVAVFLCVRSHY</sequence>
<dbReference type="Gene3D" id="3.60.110.10">
    <property type="entry name" value="Carbon-nitrogen hydrolase"/>
    <property type="match status" value="1"/>
</dbReference>
<feature type="domain" description="CN hydrolase" evidence="5">
    <location>
        <begin position="39"/>
        <end position="305"/>
    </location>
</feature>
<evidence type="ECO:0000256" key="1">
    <source>
        <dbReference type="ARBA" id="ARBA00008225"/>
    </source>
</evidence>
<dbReference type="InterPro" id="IPR012101">
    <property type="entry name" value="Biotinidase-like_euk"/>
</dbReference>
<evidence type="ECO:0000256" key="2">
    <source>
        <dbReference type="ARBA" id="ARBA00022729"/>
    </source>
</evidence>
<dbReference type="InParanoid" id="A0A6L2PPM0"/>
<dbReference type="PANTHER" id="PTHR10609">
    <property type="entry name" value="BIOTINIDASE-RELATED"/>
    <property type="match status" value="1"/>
</dbReference>
<dbReference type="Pfam" id="PF00795">
    <property type="entry name" value="CN_hydrolase"/>
    <property type="match status" value="1"/>
</dbReference>
<reference evidence="7" key="1">
    <citation type="submission" date="2020-01" db="EMBL/GenBank/DDBJ databases">
        <title>Draft genome sequence of the Termite Coptotermes fromosanus.</title>
        <authorList>
            <person name="Itakura S."/>
            <person name="Yosikawa Y."/>
            <person name="Umezawa K."/>
        </authorList>
    </citation>
    <scope>NUCLEOTIDE SEQUENCE [LARGE SCALE GENOMIC DNA]</scope>
</reference>
<dbReference type="InterPro" id="IPR036526">
    <property type="entry name" value="C-N_Hydrolase_sf"/>
</dbReference>
<dbReference type="EMBL" id="BLKM01000365">
    <property type="protein sequence ID" value="GFG32415.1"/>
    <property type="molecule type" value="Genomic_DNA"/>
</dbReference>
<evidence type="ECO:0000313" key="6">
    <source>
        <dbReference type="EMBL" id="GFG32415.1"/>
    </source>
</evidence>
<dbReference type="OrthoDB" id="10250282at2759"/>
<proteinExistence type="inferred from homology"/>
<evidence type="ECO:0000313" key="7">
    <source>
        <dbReference type="Proteomes" id="UP000502823"/>
    </source>
</evidence>
<protein>
    <recommendedName>
        <fullName evidence="5">CN hydrolase domain-containing protein</fullName>
    </recommendedName>
</protein>
<dbReference type="AlphaFoldDB" id="A0A6L2PPM0"/>
<accession>A0A6L2PPM0</accession>
<dbReference type="InterPro" id="IPR043957">
    <property type="entry name" value="Vanin_C"/>
</dbReference>
<name>A0A6L2PPM0_COPFO</name>
<dbReference type="InterPro" id="IPR003010">
    <property type="entry name" value="C-N_Hydrolase"/>
</dbReference>
<dbReference type="FunCoup" id="A0A6L2PPM0">
    <property type="interactions" value="33"/>
</dbReference>
<gene>
    <name evidence="6" type="ORF">Cfor_12580</name>
</gene>
<comment type="similarity">
    <text evidence="1">Belongs to the carbon-nitrogen hydrolase superfamily. BTD/VNN family.</text>
</comment>
<dbReference type="PANTHER" id="PTHR10609:SF14">
    <property type="entry name" value="BIOTINIDASE"/>
    <property type="match status" value="1"/>
</dbReference>
<organism evidence="6 7">
    <name type="scientific">Coptotermes formosanus</name>
    <name type="common">Formosan subterranean termite</name>
    <dbReference type="NCBI Taxonomy" id="36987"/>
    <lineage>
        <taxon>Eukaryota</taxon>
        <taxon>Metazoa</taxon>
        <taxon>Ecdysozoa</taxon>
        <taxon>Arthropoda</taxon>
        <taxon>Hexapoda</taxon>
        <taxon>Insecta</taxon>
        <taxon>Pterygota</taxon>
        <taxon>Neoptera</taxon>
        <taxon>Polyneoptera</taxon>
        <taxon>Dictyoptera</taxon>
        <taxon>Blattodea</taxon>
        <taxon>Blattoidea</taxon>
        <taxon>Termitoidae</taxon>
        <taxon>Rhinotermitidae</taxon>
        <taxon>Coptotermes</taxon>
    </lineage>
</organism>
<evidence type="ECO:0000256" key="4">
    <source>
        <dbReference type="ARBA" id="ARBA00023180"/>
    </source>
</evidence>
<evidence type="ECO:0000256" key="3">
    <source>
        <dbReference type="ARBA" id="ARBA00022801"/>
    </source>
</evidence>
<keyword evidence="2" id="KW-0732">Signal</keyword>
<keyword evidence="3" id="KW-0378">Hydrolase</keyword>
<dbReference type="SUPFAM" id="SSF56317">
    <property type="entry name" value="Carbon-nitrogen hydrolase"/>
    <property type="match status" value="1"/>
</dbReference>
<keyword evidence="4" id="KW-0325">Glycoprotein</keyword>
<dbReference type="CDD" id="cd07567">
    <property type="entry name" value="biotinidase_like"/>
    <property type="match status" value="1"/>
</dbReference>
<evidence type="ECO:0000259" key="5">
    <source>
        <dbReference type="PROSITE" id="PS50263"/>
    </source>
</evidence>
<dbReference type="Proteomes" id="UP000502823">
    <property type="component" value="Unassembled WGS sequence"/>
</dbReference>
<dbReference type="GO" id="GO:0016811">
    <property type="term" value="F:hydrolase activity, acting on carbon-nitrogen (but not peptide) bonds, in linear amides"/>
    <property type="evidence" value="ECO:0007669"/>
    <property type="project" value="InterPro"/>
</dbReference>
<keyword evidence="7" id="KW-1185">Reference proteome</keyword>
<dbReference type="InterPro" id="IPR040154">
    <property type="entry name" value="Biotinidase/VNN"/>
</dbReference>
<dbReference type="Pfam" id="PF19018">
    <property type="entry name" value="Vanin_C"/>
    <property type="match status" value="1"/>
</dbReference>
<dbReference type="PROSITE" id="PS50263">
    <property type="entry name" value="CN_HYDROLASE"/>
    <property type="match status" value="1"/>
</dbReference>